<organism evidence="2 3">
    <name type="scientific">Colletotrichum gloeosporioides</name>
    <name type="common">Anthracnose fungus</name>
    <name type="synonym">Glomerella cingulata</name>
    <dbReference type="NCBI Taxonomy" id="474922"/>
    <lineage>
        <taxon>Eukaryota</taxon>
        <taxon>Fungi</taxon>
        <taxon>Dikarya</taxon>
        <taxon>Ascomycota</taxon>
        <taxon>Pezizomycotina</taxon>
        <taxon>Sordariomycetes</taxon>
        <taxon>Hypocreomycetidae</taxon>
        <taxon>Glomerellales</taxon>
        <taxon>Glomerellaceae</taxon>
        <taxon>Colletotrichum</taxon>
        <taxon>Colletotrichum gloeosporioides species complex</taxon>
    </lineage>
</organism>
<evidence type="ECO:0000313" key="2">
    <source>
        <dbReference type="EMBL" id="KAF3809077.1"/>
    </source>
</evidence>
<accession>A0A8H4CSE6</accession>
<dbReference type="GeneID" id="69018399"/>
<name>A0A8H4CSE6_COLGL</name>
<feature type="signal peptide" evidence="1">
    <location>
        <begin position="1"/>
        <end position="19"/>
    </location>
</feature>
<sequence length="93" mass="10429">MRFFLAFLLAALQISFASAGLRLKQCGTTFPTNWVSNCSPTDQQDCKTLCGQKLRDAPREERVEQGKRPILNRIVLTFDAVPNGRRATDGQRS</sequence>
<keyword evidence="1" id="KW-0732">Signal</keyword>
<reference evidence="2" key="2">
    <citation type="submission" date="2020-03" db="EMBL/GenBank/DDBJ databases">
        <authorList>
            <person name="Fu F.-F."/>
            <person name="Chen J."/>
        </authorList>
    </citation>
    <scope>NUCLEOTIDE SEQUENCE</scope>
    <source>
        <strain evidence="2">Lc1</strain>
    </source>
</reference>
<evidence type="ECO:0000313" key="3">
    <source>
        <dbReference type="Proteomes" id="UP000613401"/>
    </source>
</evidence>
<gene>
    <name evidence="2" type="ORF">GCG54_00011273</name>
</gene>
<reference evidence="2" key="1">
    <citation type="journal article" date="2020" name="Phytopathology">
        <title>Genome sequence and comparative analysis of Colletotrichum gloeosporioides isolated from Liriodendron leaves.</title>
        <authorList>
            <person name="Fu F.F."/>
            <person name="Hao Z."/>
            <person name="Wang P."/>
            <person name="Lu Y."/>
            <person name="Xue L.J."/>
            <person name="Wei G."/>
            <person name="Tian Y."/>
            <person name="Baishi H."/>
            <person name="Xu H."/>
            <person name="Shi J."/>
            <person name="Cheng T."/>
            <person name="Wang G."/>
            <person name="Yi Y."/>
            <person name="Chen J."/>
        </authorList>
    </citation>
    <scope>NUCLEOTIDE SEQUENCE</scope>
    <source>
        <strain evidence="2">Lc1</strain>
    </source>
</reference>
<comment type="caution">
    <text evidence="2">The sequence shown here is derived from an EMBL/GenBank/DDBJ whole genome shotgun (WGS) entry which is preliminary data.</text>
</comment>
<dbReference type="EMBL" id="WVTB01000017">
    <property type="protein sequence ID" value="KAF3809077.1"/>
    <property type="molecule type" value="Genomic_DNA"/>
</dbReference>
<dbReference type="AlphaFoldDB" id="A0A8H4CSE6"/>
<protein>
    <submittedName>
        <fullName evidence="2">Uncharacterized protein</fullName>
    </submittedName>
</protein>
<keyword evidence="3" id="KW-1185">Reference proteome</keyword>
<proteinExistence type="predicted"/>
<evidence type="ECO:0000256" key="1">
    <source>
        <dbReference type="SAM" id="SignalP"/>
    </source>
</evidence>
<dbReference type="Proteomes" id="UP000613401">
    <property type="component" value="Unassembled WGS sequence"/>
</dbReference>
<dbReference type="RefSeq" id="XP_045268236.1">
    <property type="nucleotide sequence ID" value="XM_045411178.1"/>
</dbReference>
<feature type="chain" id="PRO_5034575749" evidence="1">
    <location>
        <begin position="20"/>
        <end position="93"/>
    </location>
</feature>